<dbReference type="NCBIfam" id="TIGR01730">
    <property type="entry name" value="RND_mfp"/>
    <property type="match status" value="1"/>
</dbReference>
<dbReference type="OrthoDB" id="5696526at2"/>
<sequence>MVRAWYLIAGFCLLLAGCSDAPSDSSNDQPGGERHTPIAAYEVTPRDLSRQLTLSATVEPRIQVNLTSRTQGVVSSIAIEESDFVEAGQTLAQFDVAEQRAELRRAEARAYEAKLEFERLQQLRESNTISIAELQRAEATYAAAAAERDLWQTRIDFGAILAPLSGIVTGRYIEVGESIEAQQALFSLANMDELVVRPGVSERDIRHLSVGDDVPVLLDGLPDQEFRGTIRRIFPIADRSSRLLRIEVLLPEEAYEQGVRPGFLGRLPLTVDPRPNALAVPAAAIGEDAEQRYIYRVVNERLERTYIEVGITRGQWTEVLSGIDEGDVVLATNPIDMRDGTAVRIVNWRG</sequence>
<evidence type="ECO:0000256" key="3">
    <source>
        <dbReference type="SAM" id="SignalP"/>
    </source>
</evidence>
<feature type="signal peptide" evidence="3">
    <location>
        <begin position="1"/>
        <end position="21"/>
    </location>
</feature>
<dbReference type="RefSeq" id="WP_143236443.1">
    <property type="nucleotide sequence ID" value="NZ_VJWL01000004.1"/>
</dbReference>
<feature type="domain" description="CusB-like beta-barrel" evidence="5">
    <location>
        <begin position="200"/>
        <end position="267"/>
    </location>
</feature>
<reference evidence="7 8" key="1">
    <citation type="submission" date="2019-07" db="EMBL/GenBank/DDBJ databases">
        <authorList>
            <person name="Yang M."/>
            <person name="Zhao D."/>
            <person name="Xiang H."/>
        </authorList>
    </citation>
    <scope>NUCLEOTIDE SEQUENCE [LARGE SCALE GENOMIC DNA]</scope>
    <source>
        <strain evidence="7 8">IM1326</strain>
    </source>
</reference>
<dbReference type="AlphaFoldDB" id="A0A552WZ71"/>
<feature type="chain" id="PRO_5021746582" evidence="3">
    <location>
        <begin position="22"/>
        <end position="350"/>
    </location>
</feature>
<dbReference type="InterPro" id="IPR006143">
    <property type="entry name" value="RND_pump_MFP"/>
</dbReference>
<dbReference type="InterPro" id="IPR058792">
    <property type="entry name" value="Beta-barrel_RND_2"/>
</dbReference>
<dbReference type="Proteomes" id="UP000320359">
    <property type="component" value="Unassembled WGS sequence"/>
</dbReference>
<accession>A0A552WZ71</accession>
<dbReference type="PROSITE" id="PS51257">
    <property type="entry name" value="PROKAR_LIPOPROTEIN"/>
    <property type="match status" value="1"/>
</dbReference>
<feature type="domain" description="Multidrug resistance protein MdtA-like barrel-sandwich hybrid" evidence="4">
    <location>
        <begin position="63"/>
        <end position="186"/>
    </location>
</feature>
<proteinExistence type="inferred from homology"/>
<dbReference type="GO" id="GO:1990281">
    <property type="term" value="C:efflux pump complex"/>
    <property type="evidence" value="ECO:0007669"/>
    <property type="project" value="TreeGrafter"/>
</dbReference>
<name>A0A552WZ71_9GAMM</name>
<keyword evidence="3" id="KW-0732">Signal</keyword>
<organism evidence="7 8">
    <name type="scientific">Aliidiomarina halalkaliphila</name>
    <dbReference type="NCBI Taxonomy" id="2593535"/>
    <lineage>
        <taxon>Bacteria</taxon>
        <taxon>Pseudomonadati</taxon>
        <taxon>Pseudomonadota</taxon>
        <taxon>Gammaproteobacteria</taxon>
        <taxon>Alteromonadales</taxon>
        <taxon>Idiomarinaceae</taxon>
        <taxon>Aliidiomarina</taxon>
    </lineage>
</organism>
<dbReference type="InterPro" id="IPR058637">
    <property type="entry name" value="YknX-like_C"/>
</dbReference>
<evidence type="ECO:0000259" key="6">
    <source>
        <dbReference type="Pfam" id="PF25989"/>
    </source>
</evidence>
<evidence type="ECO:0000259" key="4">
    <source>
        <dbReference type="Pfam" id="PF25917"/>
    </source>
</evidence>
<dbReference type="InterPro" id="IPR058625">
    <property type="entry name" value="MdtA-like_BSH"/>
</dbReference>
<dbReference type="Gene3D" id="2.40.50.100">
    <property type="match status" value="1"/>
</dbReference>
<feature type="coiled-coil region" evidence="2">
    <location>
        <begin position="96"/>
        <end position="140"/>
    </location>
</feature>
<dbReference type="GO" id="GO:0015562">
    <property type="term" value="F:efflux transmembrane transporter activity"/>
    <property type="evidence" value="ECO:0007669"/>
    <property type="project" value="TreeGrafter"/>
</dbReference>
<dbReference type="PANTHER" id="PTHR30469">
    <property type="entry name" value="MULTIDRUG RESISTANCE PROTEIN MDTA"/>
    <property type="match status" value="1"/>
</dbReference>
<keyword evidence="2" id="KW-0175">Coiled coil</keyword>
<dbReference type="Pfam" id="PF25954">
    <property type="entry name" value="Beta-barrel_RND_2"/>
    <property type="match status" value="1"/>
</dbReference>
<evidence type="ECO:0000313" key="8">
    <source>
        <dbReference type="Proteomes" id="UP000320359"/>
    </source>
</evidence>
<feature type="domain" description="YknX-like C-terminal permuted SH3-like" evidence="6">
    <location>
        <begin position="277"/>
        <end position="344"/>
    </location>
</feature>
<evidence type="ECO:0000259" key="5">
    <source>
        <dbReference type="Pfam" id="PF25954"/>
    </source>
</evidence>
<dbReference type="Pfam" id="PF25917">
    <property type="entry name" value="BSH_RND"/>
    <property type="match status" value="1"/>
</dbReference>
<comment type="similarity">
    <text evidence="1">Belongs to the membrane fusion protein (MFP) (TC 8.A.1) family.</text>
</comment>
<dbReference type="Gene3D" id="2.40.420.20">
    <property type="match status" value="1"/>
</dbReference>
<dbReference type="PANTHER" id="PTHR30469:SF38">
    <property type="entry name" value="HLYD FAMILY SECRETION PROTEIN"/>
    <property type="match status" value="1"/>
</dbReference>
<evidence type="ECO:0000313" key="7">
    <source>
        <dbReference type="EMBL" id="TRW48121.1"/>
    </source>
</evidence>
<keyword evidence="8" id="KW-1185">Reference proteome</keyword>
<dbReference type="SUPFAM" id="SSF111369">
    <property type="entry name" value="HlyD-like secretion proteins"/>
    <property type="match status" value="1"/>
</dbReference>
<dbReference type="Pfam" id="PF25989">
    <property type="entry name" value="YknX_C"/>
    <property type="match status" value="1"/>
</dbReference>
<dbReference type="Gene3D" id="1.10.287.470">
    <property type="entry name" value="Helix hairpin bin"/>
    <property type="match status" value="1"/>
</dbReference>
<evidence type="ECO:0000256" key="1">
    <source>
        <dbReference type="ARBA" id="ARBA00009477"/>
    </source>
</evidence>
<protein>
    <submittedName>
        <fullName evidence="7">Efflux RND transporter periplasmic adaptor subunit</fullName>
    </submittedName>
</protein>
<gene>
    <name evidence="7" type="ORF">FM042_10720</name>
</gene>
<evidence type="ECO:0000256" key="2">
    <source>
        <dbReference type="SAM" id="Coils"/>
    </source>
</evidence>
<comment type="caution">
    <text evidence="7">The sequence shown here is derived from an EMBL/GenBank/DDBJ whole genome shotgun (WGS) entry which is preliminary data.</text>
</comment>
<dbReference type="Gene3D" id="2.40.30.170">
    <property type="match status" value="1"/>
</dbReference>
<dbReference type="EMBL" id="VJWL01000004">
    <property type="protein sequence ID" value="TRW48121.1"/>
    <property type="molecule type" value="Genomic_DNA"/>
</dbReference>